<keyword evidence="2" id="KW-1185">Reference proteome</keyword>
<dbReference type="EMBL" id="JAEDAK010000002">
    <property type="protein sequence ID" value="MBH9575956.1"/>
    <property type="molecule type" value="Genomic_DNA"/>
</dbReference>
<dbReference type="Gene3D" id="3.40.190.10">
    <property type="entry name" value="Periplasmic binding protein-like II"/>
    <property type="match status" value="2"/>
</dbReference>
<accession>A0A931NFC4</accession>
<name>A0A931NFC4_9BURK</name>
<dbReference type="AlphaFoldDB" id="A0A931NFC4"/>
<dbReference type="SUPFAM" id="SSF53850">
    <property type="entry name" value="Periplasmic binding protein-like II"/>
    <property type="match status" value="1"/>
</dbReference>
<gene>
    <name evidence="1" type="ORF">I7X39_03460</name>
</gene>
<dbReference type="PANTHER" id="PTHR35936:SF6">
    <property type="entry name" value="AMINO ACID ABC TRANSPORTER SUBSTRATE-BINDING PAAT FAMILY PROTEIN"/>
    <property type="match status" value="1"/>
</dbReference>
<dbReference type="RefSeq" id="WP_198109576.1">
    <property type="nucleotide sequence ID" value="NZ_JAEDAK010000002.1"/>
</dbReference>
<evidence type="ECO:0000313" key="1">
    <source>
        <dbReference type="EMBL" id="MBH9575956.1"/>
    </source>
</evidence>
<dbReference type="PANTHER" id="PTHR35936">
    <property type="entry name" value="MEMBRANE-BOUND LYTIC MUREIN TRANSGLYCOSYLASE F"/>
    <property type="match status" value="1"/>
</dbReference>
<proteinExistence type="predicted"/>
<sequence>MGVFGQAAQAQEAPELRMAASGSWSLPWGRWEGQTVVEGIHHDLAQAVAQRLGWRLRFVRLLPTKGHFSEVDRETDLRCGLDRSWVPDPSLYQWSPPLFDTSDRLVGHRDSPVPRSLDELDDGQRIGTVRAYQYPTLQARFENGRLLREDAFSQIQALEKLSRKRSDYAVVSPQVWAWYRRSASEHQLAGWSLLVQPSASHCGVPSSSPRDARAILAALQTLRDEGEIARILARYGAAS</sequence>
<reference evidence="1" key="1">
    <citation type="submission" date="2020-12" db="EMBL/GenBank/DDBJ databases">
        <title>The genome sequence of Inhella sp. 1Y17.</title>
        <authorList>
            <person name="Liu Y."/>
        </authorList>
    </citation>
    <scope>NUCLEOTIDE SEQUENCE</scope>
    <source>
        <strain evidence="1">1Y17</strain>
    </source>
</reference>
<evidence type="ECO:0000313" key="2">
    <source>
        <dbReference type="Proteomes" id="UP000613266"/>
    </source>
</evidence>
<protein>
    <submittedName>
        <fullName evidence="1">Transporter substrate-binding domain-containing protein</fullName>
    </submittedName>
</protein>
<dbReference type="Proteomes" id="UP000613266">
    <property type="component" value="Unassembled WGS sequence"/>
</dbReference>
<organism evidence="1 2">
    <name type="scientific">Inhella proteolytica</name>
    <dbReference type="NCBI Taxonomy" id="2795029"/>
    <lineage>
        <taxon>Bacteria</taxon>
        <taxon>Pseudomonadati</taxon>
        <taxon>Pseudomonadota</taxon>
        <taxon>Betaproteobacteria</taxon>
        <taxon>Burkholderiales</taxon>
        <taxon>Sphaerotilaceae</taxon>
        <taxon>Inhella</taxon>
    </lineage>
</organism>
<comment type="caution">
    <text evidence="1">The sequence shown here is derived from an EMBL/GenBank/DDBJ whole genome shotgun (WGS) entry which is preliminary data.</text>
</comment>